<feature type="domain" description="Carrier" evidence="10">
    <location>
        <begin position="1170"/>
        <end position="1243"/>
    </location>
</feature>
<dbReference type="STRING" id="46177.SAMN05660976_04767"/>
<dbReference type="SUPFAM" id="SSF52777">
    <property type="entry name" value="CoA-dependent acyltransferases"/>
    <property type="match status" value="2"/>
</dbReference>
<dbReference type="GO" id="GO:0008610">
    <property type="term" value="P:lipid biosynthetic process"/>
    <property type="evidence" value="ECO:0007669"/>
    <property type="project" value="UniProtKB-ARBA"/>
</dbReference>
<dbReference type="PROSITE" id="PS50075">
    <property type="entry name" value="CARRIER"/>
    <property type="match status" value="2"/>
</dbReference>
<dbReference type="InterPro" id="IPR023213">
    <property type="entry name" value="CAT-like_dom_sf"/>
</dbReference>
<evidence type="ECO:0000256" key="7">
    <source>
        <dbReference type="ARBA" id="ARBA00022598"/>
    </source>
</evidence>
<dbReference type="SUPFAM" id="SSF47336">
    <property type="entry name" value="ACP-like"/>
    <property type="match status" value="2"/>
</dbReference>
<evidence type="ECO:0000313" key="11">
    <source>
        <dbReference type="EMBL" id="SEM29189.1"/>
    </source>
</evidence>
<dbReference type="EMBL" id="FOBF01000011">
    <property type="protein sequence ID" value="SEM29189.1"/>
    <property type="molecule type" value="Genomic_DNA"/>
</dbReference>
<comment type="pathway">
    <text evidence="2">Siderophore biosynthesis; mycobactin biosynthesis.</text>
</comment>
<dbReference type="InterPro" id="IPR036736">
    <property type="entry name" value="ACP-like_sf"/>
</dbReference>
<dbReference type="InterPro" id="IPR001242">
    <property type="entry name" value="Condensation_dom"/>
</dbReference>
<evidence type="ECO:0000259" key="10">
    <source>
        <dbReference type="PROSITE" id="PS50075"/>
    </source>
</evidence>
<dbReference type="Pfam" id="PF00550">
    <property type="entry name" value="PP-binding"/>
    <property type="match status" value="2"/>
</dbReference>
<dbReference type="InterPro" id="IPR000873">
    <property type="entry name" value="AMP-dep_synth/lig_dom"/>
</dbReference>
<dbReference type="Proteomes" id="UP000198953">
    <property type="component" value="Unassembled WGS sequence"/>
</dbReference>
<dbReference type="Gene3D" id="3.30.300.30">
    <property type="match status" value="1"/>
</dbReference>
<dbReference type="InterPro" id="IPR045851">
    <property type="entry name" value="AMP-bd_C_sf"/>
</dbReference>
<dbReference type="PANTHER" id="PTHR45527:SF10">
    <property type="entry name" value="PYOCHELIN SYNTHASE PCHF"/>
    <property type="match status" value="1"/>
</dbReference>
<dbReference type="InterPro" id="IPR025110">
    <property type="entry name" value="AMP-bd_C"/>
</dbReference>
<evidence type="ECO:0000256" key="1">
    <source>
        <dbReference type="ARBA" id="ARBA00001957"/>
    </source>
</evidence>
<dbReference type="SUPFAM" id="SSF56801">
    <property type="entry name" value="Acetyl-CoA synthetase-like"/>
    <property type="match status" value="1"/>
</dbReference>
<evidence type="ECO:0000256" key="2">
    <source>
        <dbReference type="ARBA" id="ARBA00005102"/>
    </source>
</evidence>
<dbReference type="GO" id="GO:0044550">
    <property type="term" value="P:secondary metabolite biosynthetic process"/>
    <property type="evidence" value="ECO:0007669"/>
    <property type="project" value="TreeGrafter"/>
</dbReference>
<protein>
    <recommendedName>
        <fullName evidence="4">Phenyloxazoline synthase MbtB</fullName>
    </recommendedName>
    <alternativeName>
        <fullName evidence="8">Mycobactin synthetase protein B</fullName>
    </alternativeName>
</protein>
<keyword evidence="12" id="KW-1185">Reference proteome</keyword>
<dbReference type="GO" id="GO:0005737">
    <property type="term" value="C:cytoplasm"/>
    <property type="evidence" value="ECO:0007669"/>
    <property type="project" value="TreeGrafter"/>
</dbReference>
<organism evidence="11 12">
    <name type="scientific">Nonomuraea pusilla</name>
    <dbReference type="NCBI Taxonomy" id="46177"/>
    <lineage>
        <taxon>Bacteria</taxon>
        <taxon>Bacillati</taxon>
        <taxon>Actinomycetota</taxon>
        <taxon>Actinomycetes</taxon>
        <taxon>Streptosporangiales</taxon>
        <taxon>Streptosporangiaceae</taxon>
        <taxon>Nonomuraea</taxon>
    </lineage>
</organism>
<dbReference type="Gene3D" id="1.10.1200.10">
    <property type="entry name" value="ACP-like"/>
    <property type="match status" value="2"/>
</dbReference>
<dbReference type="GO" id="GO:0043041">
    <property type="term" value="P:amino acid activation for nonribosomal peptide biosynthetic process"/>
    <property type="evidence" value="ECO:0007669"/>
    <property type="project" value="TreeGrafter"/>
</dbReference>
<feature type="region of interest" description="Disordered" evidence="9">
    <location>
        <begin position="1242"/>
        <end position="1289"/>
    </location>
</feature>
<keyword evidence="6" id="KW-0597">Phosphoprotein</keyword>
<feature type="domain" description="Carrier" evidence="10">
    <location>
        <begin position="8"/>
        <end position="85"/>
    </location>
</feature>
<comment type="cofactor">
    <cofactor evidence="1">
        <name>pantetheine 4'-phosphate</name>
        <dbReference type="ChEBI" id="CHEBI:47942"/>
    </cofactor>
</comment>
<dbReference type="InterPro" id="IPR010071">
    <property type="entry name" value="AA_adenyl_dom"/>
</dbReference>
<dbReference type="Pfam" id="PF13193">
    <property type="entry name" value="AMP-binding_C"/>
    <property type="match status" value="1"/>
</dbReference>
<dbReference type="CDD" id="cd19535">
    <property type="entry name" value="Cyc_NRPS"/>
    <property type="match status" value="1"/>
</dbReference>
<keyword evidence="5" id="KW-0596">Phosphopantetheine</keyword>
<dbReference type="GO" id="GO:0016874">
    <property type="term" value="F:ligase activity"/>
    <property type="evidence" value="ECO:0007669"/>
    <property type="project" value="UniProtKB-KW"/>
</dbReference>
<dbReference type="InterPro" id="IPR020806">
    <property type="entry name" value="PKS_PP-bd"/>
</dbReference>
<dbReference type="Pfam" id="PF00501">
    <property type="entry name" value="AMP-binding"/>
    <property type="match status" value="1"/>
</dbReference>
<feature type="region of interest" description="Disordered" evidence="9">
    <location>
        <begin position="1030"/>
        <end position="1073"/>
    </location>
</feature>
<evidence type="ECO:0000256" key="8">
    <source>
        <dbReference type="ARBA" id="ARBA00033440"/>
    </source>
</evidence>
<dbReference type="InterPro" id="IPR009081">
    <property type="entry name" value="PP-bd_ACP"/>
</dbReference>
<dbReference type="PANTHER" id="PTHR45527">
    <property type="entry name" value="NONRIBOSOMAL PEPTIDE SYNTHETASE"/>
    <property type="match status" value="1"/>
</dbReference>
<evidence type="ECO:0000313" key="12">
    <source>
        <dbReference type="Proteomes" id="UP000198953"/>
    </source>
</evidence>
<dbReference type="SMART" id="SM00823">
    <property type="entry name" value="PKS_PP"/>
    <property type="match status" value="2"/>
</dbReference>
<keyword evidence="7" id="KW-0436">Ligase</keyword>
<dbReference type="Pfam" id="PF00668">
    <property type="entry name" value="Condensation"/>
    <property type="match status" value="1"/>
</dbReference>
<evidence type="ECO:0000256" key="6">
    <source>
        <dbReference type="ARBA" id="ARBA00022553"/>
    </source>
</evidence>
<gene>
    <name evidence="11" type="ORF">SAMN05660976_04767</name>
</gene>
<dbReference type="Gene3D" id="3.30.559.30">
    <property type="entry name" value="Nonribosomal peptide synthetase, condensation domain"/>
    <property type="match status" value="1"/>
</dbReference>
<dbReference type="GO" id="GO:0031177">
    <property type="term" value="F:phosphopantetheine binding"/>
    <property type="evidence" value="ECO:0007669"/>
    <property type="project" value="InterPro"/>
</dbReference>
<evidence type="ECO:0000256" key="5">
    <source>
        <dbReference type="ARBA" id="ARBA00022450"/>
    </source>
</evidence>
<dbReference type="Gene3D" id="3.30.559.10">
    <property type="entry name" value="Chloramphenicol acetyltransferase-like domain"/>
    <property type="match status" value="1"/>
</dbReference>
<sequence>MTPFPLADSSCPSLGEVVSCVAQVLGVEEGEVDPDARLTELGLESFTAVRLRRRLRERVGADLPIASFLGAASARSIARRVTPEDAAFPLTAAQSAYWVGRDRAFPLGGVATFFFHEYDRRPGDPEADLDRLEQAWNVLVEHHPMLRMVVGDDGRQRVLASQGPYRVGRTDLREASAEEVRQALDRLRAERSHQLRPADVWPLFDIHAALLPDGRTRLFVGMDILALDMASWLLLMRQWGELVADPAARPRPCATDFPTVVRERESDPEERERRALAAAYWAERAPDLPPGPTLPLAAPIEELGVPRFARHEGRLTAEEWTLLRARAAEHGLSPTGVLLAAFALTLHRRGASDPFCLNVTLFDRPDREELRDVVGDFTTTALVGVPVPDFSRPWTFSAWAAEVNQRFWTDLEHRAVSGVEALRAAGRTSGAPTHPVVFTSGVGLADEEATAWLGEEVFGVSQTPQVLLDHIVRDDGGPLRIAWDVVESALPQEWVQGCLAAEVRLLRRLIDPAAWTSATLAADPGFHADEPLECVPFPDAGPLLDEPWAEAARRDPGARALLGPGGAMTHGELAEAARGLAAAIRPGEPVAVALDKGFDQITAVLAVVAAGAWYVPVEPSWPAARVASVCRQAGVAAAIAAGGSPVTWPEGVTVHQVGDRPSPVDGWVPERPAPDELAYAIFTSGSTGTPKGVAIEHRAARTTVDDIVDRFGIGHHDRVLGLSALSFDLSVFDVFGVLGAGGALVLPEPARQRDPEHWLELAERHGVTIWNTAPALLEMLVEYAELDPDAARRQLRSLRLVMLSGDWIPVTLPERLRALAPQARLFSLGGATEASIWSICHPVEEVDPAWKSIPYGRALRGQSFRVLDEDGVPVPLGEPGELYIGGDGLARGYLGDPEQTAARFSVHPGLGERLYRTGDLGRWRPDGTIEFLGRVDRQVKIRGHRIELGEIEAVLARQPGVRACVAAAVPGPDGRPRLVAYVVGKEPLSEEPLSEERLTAALRERLPSSMVPARLVILDRLPVTANGKVDHAALPGPYARTGHPAAEKAAGQGTGKAVEQAADEHADVRPDGGRDLADWVARVLREARERGLELALTIRPGAPEPSAVLRPPGPEPAQSAPGVEPAPSAPGLESVPTAPGVEPAQSAPGVEAAPTAPGVPRAPGARSDVPADPEVLRSIASVFEELLGHHVDPDATFFDLGATSITLVLAHRELRRLAPALSVVDLFDRPTARALAAHIARREAPPEPARVAGSQPARDTGPVAGRAAGRVEGRGSRLRARAHAEEVSR</sequence>
<dbReference type="FunFam" id="3.30.559.10:FF:000023">
    <property type="entry name" value="Non-ribosomal peptide synthetase"/>
    <property type="match status" value="1"/>
</dbReference>
<reference evidence="11 12" key="1">
    <citation type="submission" date="2016-10" db="EMBL/GenBank/DDBJ databases">
        <authorList>
            <person name="de Groot N.N."/>
        </authorList>
    </citation>
    <scope>NUCLEOTIDE SEQUENCE [LARGE SCALE GENOMIC DNA]</scope>
    <source>
        <strain evidence="11 12">DSM 43357</strain>
    </source>
</reference>
<evidence type="ECO:0000256" key="9">
    <source>
        <dbReference type="SAM" id="MobiDB-lite"/>
    </source>
</evidence>
<proteinExistence type="inferred from homology"/>
<feature type="region of interest" description="Disordered" evidence="9">
    <location>
        <begin position="1102"/>
        <end position="1169"/>
    </location>
</feature>
<comment type="similarity">
    <text evidence="3">Belongs to the ATP-dependent AMP-binding enzyme family. MbtB subfamily.</text>
</comment>
<dbReference type="Gene3D" id="3.40.50.12780">
    <property type="entry name" value="N-terminal domain of ligase-like"/>
    <property type="match status" value="1"/>
</dbReference>
<evidence type="ECO:0000256" key="4">
    <source>
        <dbReference type="ARBA" id="ARBA00016743"/>
    </source>
</evidence>
<evidence type="ECO:0000256" key="3">
    <source>
        <dbReference type="ARBA" id="ARBA00007380"/>
    </source>
</evidence>
<accession>A0A1H7X7Y7</accession>
<dbReference type="NCBIfam" id="TIGR01733">
    <property type="entry name" value="AA-adenyl-dom"/>
    <property type="match status" value="1"/>
</dbReference>
<feature type="compositionally biased region" description="Basic and acidic residues" evidence="9">
    <location>
        <begin position="1062"/>
        <end position="1073"/>
    </location>
</feature>
<name>A0A1H7X7Y7_9ACTN</name>
<dbReference type="InterPro" id="IPR057737">
    <property type="entry name" value="Condensation_MtbB-like"/>
</dbReference>
<dbReference type="InterPro" id="IPR042099">
    <property type="entry name" value="ANL_N_sf"/>
</dbReference>